<gene>
    <name evidence="1" type="ORF">BpHYR1_046289</name>
</gene>
<comment type="caution">
    <text evidence="1">The sequence shown here is derived from an EMBL/GenBank/DDBJ whole genome shotgun (WGS) entry which is preliminary data.</text>
</comment>
<reference evidence="1 2" key="1">
    <citation type="journal article" date="2018" name="Sci. Rep.">
        <title>Genomic signatures of local adaptation to the degree of environmental predictability in rotifers.</title>
        <authorList>
            <person name="Franch-Gras L."/>
            <person name="Hahn C."/>
            <person name="Garcia-Roger E.M."/>
            <person name="Carmona M.J."/>
            <person name="Serra M."/>
            <person name="Gomez A."/>
        </authorList>
    </citation>
    <scope>NUCLEOTIDE SEQUENCE [LARGE SCALE GENOMIC DNA]</scope>
    <source>
        <strain evidence="1">HYR1</strain>
    </source>
</reference>
<evidence type="ECO:0000313" key="1">
    <source>
        <dbReference type="EMBL" id="RNA28459.1"/>
    </source>
</evidence>
<protein>
    <submittedName>
        <fullName evidence="1">Uncharacterized protein</fullName>
    </submittedName>
</protein>
<accession>A0A3M7RYE3</accession>
<dbReference type="AlphaFoldDB" id="A0A3M7RYE3"/>
<evidence type="ECO:0000313" key="2">
    <source>
        <dbReference type="Proteomes" id="UP000276133"/>
    </source>
</evidence>
<proteinExistence type="predicted"/>
<dbReference type="EMBL" id="REGN01002393">
    <property type="protein sequence ID" value="RNA28459.1"/>
    <property type="molecule type" value="Genomic_DNA"/>
</dbReference>
<name>A0A3M7RYE3_BRAPC</name>
<dbReference type="Proteomes" id="UP000276133">
    <property type="component" value="Unassembled WGS sequence"/>
</dbReference>
<keyword evidence="2" id="KW-1185">Reference proteome</keyword>
<organism evidence="1 2">
    <name type="scientific">Brachionus plicatilis</name>
    <name type="common">Marine rotifer</name>
    <name type="synonym">Brachionus muelleri</name>
    <dbReference type="NCBI Taxonomy" id="10195"/>
    <lineage>
        <taxon>Eukaryota</taxon>
        <taxon>Metazoa</taxon>
        <taxon>Spiralia</taxon>
        <taxon>Gnathifera</taxon>
        <taxon>Rotifera</taxon>
        <taxon>Eurotatoria</taxon>
        <taxon>Monogononta</taxon>
        <taxon>Pseudotrocha</taxon>
        <taxon>Ploima</taxon>
        <taxon>Brachionidae</taxon>
        <taxon>Brachionus</taxon>
    </lineage>
</organism>
<sequence>MSIFPNAKWPLGRPLILTASILGLIHLAASCLKCNVMLHYVCLIYVYIKDASMCWLERPIAPVVLLIEHCPIEKMFWGLDFQIMNFNDNLGHFHKSRHPLNNRLALGFFHRDLKWLCDASMCCLERPIAPVVLLIEHSPIEQMFWGVGFSNNDNRKFLAFFHNR</sequence>